<dbReference type="EMBL" id="CAUYUJ010014397">
    <property type="protein sequence ID" value="CAK0840743.1"/>
    <property type="molecule type" value="Genomic_DNA"/>
</dbReference>
<reference evidence="4" key="1">
    <citation type="submission" date="2023-10" db="EMBL/GenBank/DDBJ databases">
        <authorList>
            <person name="Chen Y."/>
            <person name="Shah S."/>
            <person name="Dougan E. K."/>
            <person name="Thang M."/>
            <person name="Chan C."/>
        </authorList>
    </citation>
    <scope>NUCLEOTIDE SEQUENCE [LARGE SCALE GENOMIC DNA]</scope>
</reference>
<evidence type="ECO:0000256" key="1">
    <source>
        <dbReference type="ARBA" id="ARBA00022603"/>
    </source>
</evidence>
<dbReference type="Pfam" id="PF00145">
    <property type="entry name" value="DNA_methylase"/>
    <property type="match status" value="1"/>
</dbReference>
<comment type="caution">
    <text evidence="4">The sequence shown here is derived from an EMBL/GenBank/DDBJ whole genome shotgun (WGS) entry which is preliminary data.</text>
</comment>
<dbReference type="Gene3D" id="3.40.50.150">
    <property type="entry name" value="Vaccinia Virus protein VP39"/>
    <property type="match status" value="1"/>
</dbReference>
<protein>
    <submittedName>
        <fullName evidence="4">Uncharacterized protein</fullName>
    </submittedName>
</protein>
<keyword evidence="1" id="KW-0489">Methyltransferase</keyword>
<evidence type="ECO:0000256" key="3">
    <source>
        <dbReference type="SAM" id="MobiDB-lite"/>
    </source>
</evidence>
<gene>
    <name evidence="4" type="ORF">PCOR1329_LOCUS36103</name>
</gene>
<proteinExistence type="predicted"/>
<keyword evidence="2" id="KW-0808">Transferase</keyword>
<dbReference type="SUPFAM" id="SSF53335">
    <property type="entry name" value="S-adenosyl-L-methionine-dependent methyltransferases"/>
    <property type="match status" value="1"/>
</dbReference>
<dbReference type="Proteomes" id="UP001189429">
    <property type="component" value="Unassembled WGS sequence"/>
</dbReference>
<dbReference type="InterPro" id="IPR001525">
    <property type="entry name" value="C5_MeTfrase"/>
</dbReference>
<feature type="region of interest" description="Disordered" evidence="3">
    <location>
        <begin position="519"/>
        <end position="561"/>
    </location>
</feature>
<feature type="non-terminal residue" evidence="4">
    <location>
        <position position="1"/>
    </location>
</feature>
<dbReference type="InterPro" id="IPR029063">
    <property type="entry name" value="SAM-dependent_MTases_sf"/>
</dbReference>
<accession>A0ABN9T7W9</accession>
<organism evidence="4 5">
    <name type="scientific">Prorocentrum cordatum</name>
    <dbReference type="NCBI Taxonomy" id="2364126"/>
    <lineage>
        <taxon>Eukaryota</taxon>
        <taxon>Sar</taxon>
        <taxon>Alveolata</taxon>
        <taxon>Dinophyceae</taxon>
        <taxon>Prorocentrales</taxon>
        <taxon>Prorocentraceae</taxon>
        <taxon>Prorocentrum</taxon>
    </lineage>
</organism>
<keyword evidence="5" id="KW-1185">Reference proteome</keyword>
<evidence type="ECO:0000256" key="2">
    <source>
        <dbReference type="ARBA" id="ARBA00022679"/>
    </source>
</evidence>
<name>A0ABN9T7W9_9DINO</name>
<sequence>DIDKSMYFQTGTTDQTPKRKLRLCPSYVVGGKLEELVVTYIDQLGDADQADFLHAVSNMPAVLGGLGMEVWSLCTGTGIMHHAQQAIEAVLSQKYSIFLKHQHVLACEQDPRKRKFVIAELGVPFVAESMEELSKTTALNYSVDFNRPTMETLPRAVFMEVGFPCKSRSSLNAASSTMVNCVQDNKGKTGHGFKAAENVVDTHDPQLGVAENVKGLRVAPRGGISDEQHILNMFRGRGYWAHSQLMGAKDFGSPGVNRERLWWAFIKNLDEDYAVVSKYFQRLVNSFKHACKSPMSDFITVDDNQRRTEAARLGLALHETEGPKESTATKSQQQWKLDHHRYFTANGMTWPALPSVLDPVRPGGLLPREREVAAFLHAHFAPTSELEFLDANQNIVWFVRSYVDDDGALKADRTGSPWKPTIPTLTGNATMLVRISNLQAGTSTIRLIESFESMRLIGWFDELWKPLPPGRGRRNPDNSGLLAKPFSGLLADMSGNAYCVWHCVPWLLAVYATTGKFGKRNRGLDPASPSPSSASRRSRSPSDHGGKRRRARATDESTSSD</sequence>
<feature type="compositionally biased region" description="Low complexity" evidence="3">
    <location>
        <begin position="526"/>
        <end position="535"/>
    </location>
</feature>
<evidence type="ECO:0000313" key="5">
    <source>
        <dbReference type="Proteomes" id="UP001189429"/>
    </source>
</evidence>
<evidence type="ECO:0000313" key="4">
    <source>
        <dbReference type="EMBL" id="CAK0840743.1"/>
    </source>
</evidence>